<accession>A0ABV1M115</accession>
<keyword evidence="8 10" id="KW-0472">Membrane</keyword>
<evidence type="ECO:0000259" key="11">
    <source>
        <dbReference type="Pfam" id="PF00149"/>
    </source>
</evidence>
<evidence type="ECO:0000256" key="7">
    <source>
        <dbReference type="ARBA" id="ARBA00023098"/>
    </source>
</evidence>
<feature type="binding site" evidence="10">
    <location>
        <position position="166"/>
    </location>
    <ligand>
        <name>substrate</name>
    </ligand>
</feature>
<evidence type="ECO:0000256" key="5">
    <source>
        <dbReference type="ARBA" id="ARBA00022723"/>
    </source>
</evidence>
<evidence type="ECO:0000256" key="2">
    <source>
        <dbReference type="ARBA" id="ARBA00022516"/>
    </source>
</evidence>
<keyword evidence="5 10" id="KW-0479">Metal-binding</keyword>
<dbReference type="EMBL" id="JBEFLD010000001">
    <property type="protein sequence ID" value="MEQ6289305.1"/>
    <property type="molecule type" value="Genomic_DNA"/>
</dbReference>
<dbReference type="EC" id="3.6.1.54" evidence="10"/>
<feature type="domain" description="Calcineurin-like phosphoesterase" evidence="11">
    <location>
        <begin position="1"/>
        <end position="199"/>
    </location>
</feature>
<feature type="binding site" evidence="10">
    <location>
        <position position="78"/>
    </location>
    <ligand>
        <name>Mn(2+)</name>
        <dbReference type="ChEBI" id="CHEBI:29035"/>
        <label>2</label>
    </ligand>
</feature>
<dbReference type="RefSeq" id="WP_349583078.1">
    <property type="nucleotide sequence ID" value="NZ_JBEFLD010000001.1"/>
</dbReference>
<keyword evidence="4 10" id="KW-0441">Lipid A biosynthesis</keyword>
<keyword evidence="2 10" id="KW-0444">Lipid biosynthesis</keyword>
<keyword evidence="3 10" id="KW-0997">Cell inner membrane</keyword>
<dbReference type="InterPro" id="IPR029052">
    <property type="entry name" value="Metallo-depent_PP-like"/>
</dbReference>
<feature type="binding site" evidence="10">
    <location>
        <position position="197"/>
    </location>
    <ligand>
        <name>Mn(2+)</name>
        <dbReference type="ChEBI" id="CHEBI:29035"/>
        <label>1</label>
    </ligand>
</feature>
<gene>
    <name evidence="10" type="primary">lpxH</name>
    <name evidence="12" type="ORF">ABNW52_01595</name>
</gene>
<comment type="pathway">
    <text evidence="10">Glycolipid biosynthesis; lipid IV(A) biosynthesis; lipid IV(A) from (3R)-3-hydroxytetradecanoyl-[acyl-carrier-protein] and UDP-N-acetyl-alpha-D-glucosamine: step 4/6.</text>
</comment>
<keyword evidence="7 10" id="KW-0443">Lipid metabolism</keyword>
<dbReference type="InterPro" id="IPR043461">
    <property type="entry name" value="LpxH-like"/>
</dbReference>
<keyword evidence="1 10" id="KW-1003">Cell membrane</keyword>
<dbReference type="CDD" id="cd07398">
    <property type="entry name" value="MPP_YbbF-LpxH"/>
    <property type="match status" value="1"/>
</dbReference>
<feature type="binding site" evidence="10">
    <location>
        <begin position="78"/>
        <end position="79"/>
    </location>
    <ligand>
        <name>substrate</name>
    </ligand>
</feature>
<evidence type="ECO:0000256" key="8">
    <source>
        <dbReference type="ARBA" id="ARBA00023136"/>
    </source>
</evidence>
<comment type="catalytic activity">
    <reaction evidence="10">
        <text>UDP-2-N,3-O-bis[(3R)-3-hydroxytetradecanoyl]-alpha-D-glucosamine + H2O = 2-N,3-O-bis[(3R)-3-hydroxytetradecanoyl]-alpha-D-glucosaminyl 1-phosphate + UMP + 2 H(+)</text>
        <dbReference type="Rhea" id="RHEA:25213"/>
        <dbReference type="ChEBI" id="CHEBI:15377"/>
        <dbReference type="ChEBI" id="CHEBI:15378"/>
        <dbReference type="ChEBI" id="CHEBI:57865"/>
        <dbReference type="ChEBI" id="CHEBI:57957"/>
        <dbReference type="ChEBI" id="CHEBI:78847"/>
        <dbReference type="EC" id="3.6.1.54"/>
    </reaction>
</comment>
<dbReference type="GO" id="GO:0016787">
    <property type="term" value="F:hydrolase activity"/>
    <property type="evidence" value="ECO:0007669"/>
    <property type="project" value="UniProtKB-KW"/>
</dbReference>
<evidence type="ECO:0000256" key="9">
    <source>
        <dbReference type="ARBA" id="ARBA00023211"/>
    </source>
</evidence>
<feature type="binding site" evidence="10">
    <location>
        <position position="41"/>
    </location>
    <ligand>
        <name>Mn(2+)</name>
        <dbReference type="ChEBI" id="CHEBI:29035"/>
        <label>2</label>
    </ligand>
</feature>
<feature type="binding site" evidence="10">
    <location>
        <position position="41"/>
    </location>
    <ligand>
        <name>Mn(2+)</name>
        <dbReference type="ChEBI" id="CHEBI:29035"/>
        <label>1</label>
    </ligand>
</feature>
<evidence type="ECO:0000256" key="1">
    <source>
        <dbReference type="ARBA" id="ARBA00022475"/>
    </source>
</evidence>
<reference evidence="12" key="1">
    <citation type="submission" date="2024-06" db="EMBL/GenBank/DDBJ databases">
        <title>Genome sequence of Vogesella sp. MAHUQ-64.</title>
        <authorList>
            <person name="Huq M.A."/>
        </authorList>
    </citation>
    <scope>NUCLEOTIDE SEQUENCE</scope>
    <source>
        <strain evidence="12">MAHUQ-64</strain>
    </source>
</reference>
<feature type="binding site" evidence="10">
    <location>
        <position position="159"/>
    </location>
    <ligand>
        <name>substrate</name>
    </ligand>
</feature>
<dbReference type="PANTHER" id="PTHR34990">
    <property type="entry name" value="UDP-2,3-DIACYLGLUCOSAMINE HYDROLASE-RELATED"/>
    <property type="match status" value="1"/>
</dbReference>
<comment type="caution">
    <text evidence="12">The sequence shown here is derived from an EMBL/GenBank/DDBJ whole genome shotgun (WGS) entry which is preliminary data.</text>
</comment>
<evidence type="ECO:0000256" key="3">
    <source>
        <dbReference type="ARBA" id="ARBA00022519"/>
    </source>
</evidence>
<feature type="binding site" evidence="10">
    <location>
        <position position="195"/>
    </location>
    <ligand>
        <name>Mn(2+)</name>
        <dbReference type="ChEBI" id="CHEBI:29035"/>
        <label>2</label>
    </ligand>
</feature>
<name>A0ABV1M115_9NEIS</name>
<feature type="binding site" evidence="10">
    <location>
        <position position="163"/>
    </location>
    <ligand>
        <name>substrate</name>
    </ligand>
</feature>
<proteinExistence type="inferred from homology"/>
<feature type="binding site" evidence="10">
    <location>
        <position position="113"/>
    </location>
    <ligand>
        <name>Mn(2+)</name>
        <dbReference type="ChEBI" id="CHEBI:29035"/>
        <label>2</label>
    </ligand>
</feature>
<dbReference type="Proteomes" id="UP001433638">
    <property type="component" value="Unassembled WGS sequence"/>
</dbReference>
<dbReference type="Pfam" id="PF00149">
    <property type="entry name" value="Metallophos"/>
    <property type="match status" value="1"/>
</dbReference>
<keyword evidence="13" id="KW-1185">Reference proteome</keyword>
<feature type="binding site" evidence="10">
    <location>
        <position position="195"/>
    </location>
    <ligand>
        <name>substrate</name>
    </ligand>
</feature>
<evidence type="ECO:0000256" key="4">
    <source>
        <dbReference type="ARBA" id="ARBA00022556"/>
    </source>
</evidence>
<comment type="subcellular location">
    <subcellularLocation>
        <location evidence="10">Cell inner membrane</location>
        <topology evidence="10">Peripheral membrane protein</topology>
        <orientation evidence="10">Cytoplasmic side</orientation>
    </subcellularLocation>
</comment>
<dbReference type="Gene3D" id="3.60.21.10">
    <property type="match status" value="1"/>
</dbReference>
<dbReference type="NCBIfam" id="TIGR01854">
    <property type="entry name" value="lipid_A_lpxH"/>
    <property type="match status" value="1"/>
</dbReference>
<keyword evidence="6 10" id="KW-0378">Hydrolase</keyword>
<sequence>MAIHFISDLHLHDEASWLGELFTRTLADWRGKIDALYILGDLFEYWVGDDDQHPFNDAMLAAMRDFASVTPLYVMRGNRDFLLGPGFAAASGATLLDEPHLLRVHGRDYLLVHGDGECTDDAAYQQFRAMVRQPAWQAAFLQKPLAERHAIARQIRGMSEHKKQTQGMTDISDVSPAAIEALLAAYPGATLIHGHTHRPARHEHRVNGEEHERWVIADWHDGHGGYLRLDSIGLSAHPLTLQHH</sequence>
<evidence type="ECO:0000256" key="6">
    <source>
        <dbReference type="ARBA" id="ARBA00022801"/>
    </source>
</evidence>
<dbReference type="InterPro" id="IPR004843">
    <property type="entry name" value="Calcineurin-like_PHP"/>
</dbReference>
<evidence type="ECO:0000313" key="13">
    <source>
        <dbReference type="Proteomes" id="UP001433638"/>
    </source>
</evidence>
<dbReference type="NCBIfam" id="NF003743">
    <property type="entry name" value="PRK05340.1"/>
    <property type="match status" value="1"/>
</dbReference>
<feature type="binding site" evidence="10">
    <location>
        <position position="10"/>
    </location>
    <ligand>
        <name>Mn(2+)</name>
        <dbReference type="ChEBI" id="CHEBI:29035"/>
        <label>1</label>
    </ligand>
</feature>
<dbReference type="HAMAP" id="MF_00575">
    <property type="entry name" value="LpxH"/>
    <property type="match status" value="1"/>
</dbReference>
<evidence type="ECO:0000256" key="10">
    <source>
        <dbReference type="HAMAP-Rule" id="MF_00575"/>
    </source>
</evidence>
<comment type="similarity">
    <text evidence="10">Belongs to the LpxH family.</text>
</comment>
<keyword evidence="9 10" id="KW-0464">Manganese</keyword>
<evidence type="ECO:0000313" key="12">
    <source>
        <dbReference type="EMBL" id="MEQ6289305.1"/>
    </source>
</evidence>
<dbReference type="InterPro" id="IPR010138">
    <property type="entry name" value="UDP-diacylglucosamine_Hdrlase"/>
</dbReference>
<protein>
    <recommendedName>
        <fullName evidence="10">UDP-2,3-diacylglucosamine hydrolase</fullName>
        <ecNumber evidence="10">3.6.1.54</ecNumber>
    </recommendedName>
    <alternativeName>
        <fullName evidence="10">UDP-2,3-diacylglucosamine diphosphatase</fullName>
    </alternativeName>
</protein>
<dbReference type="PANTHER" id="PTHR34990:SF1">
    <property type="entry name" value="UDP-2,3-DIACYLGLUCOSAMINE HYDROLASE"/>
    <property type="match status" value="1"/>
</dbReference>
<feature type="binding site" evidence="10">
    <location>
        <position position="121"/>
    </location>
    <ligand>
        <name>substrate</name>
    </ligand>
</feature>
<feature type="binding site" evidence="10">
    <location>
        <position position="8"/>
    </location>
    <ligand>
        <name>Mn(2+)</name>
        <dbReference type="ChEBI" id="CHEBI:29035"/>
        <label>1</label>
    </ligand>
</feature>
<comment type="cofactor">
    <cofactor evidence="10">
        <name>Mn(2+)</name>
        <dbReference type="ChEBI" id="CHEBI:29035"/>
    </cofactor>
    <text evidence="10">Binds 2 Mn(2+) ions per subunit in a binuclear metal center.</text>
</comment>
<dbReference type="SUPFAM" id="SSF56300">
    <property type="entry name" value="Metallo-dependent phosphatases"/>
    <property type="match status" value="1"/>
</dbReference>
<comment type="function">
    <text evidence="10">Hydrolyzes the pyrophosphate bond of UDP-2,3-diacylglucosamine to yield 2,3-diacylglucosamine 1-phosphate (lipid X) and UMP by catalyzing the attack of water at the alpha-P atom. Involved in the biosynthesis of lipid A, a phosphorylated glycolipid that anchors the lipopolysaccharide to the outer membrane of the cell.</text>
</comment>
<organism evidence="12 13">
    <name type="scientific">Vogesella oryzagri</name>
    <dbReference type="NCBI Taxonomy" id="3160864"/>
    <lineage>
        <taxon>Bacteria</taxon>
        <taxon>Pseudomonadati</taxon>
        <taxon>Pseudomonadota</taxon>
        <taxon>Betaproteobacteria</taxon>
        <taxon>Neisseriales</taxon>
        <taxon>Chromobacteriaceae</taxon>
        <taxon>Vogesella</taxon>
    </lineage>
</organism>